<dbReference type="Gene3D" id="2.40.37.10">
    <property type="entry name" value="Lyase, Ornithine Decarboxylase, Chain A, domain 1"/>
    <property type="match status" value="1"/>
</dbReference>
<dbReference type="HAMAP" id="MF_02120">
    <property type="entry name" value="LysA"/>
    <property type="match status" value="1"/>
</dbReference>
<feature type="binding site" evidence="5">
    <location>
        <position position="335"/>
    </location>
    <ligand>
        <name>substrate</name>
    </ligand>
</feature>
<dbReference type="GO" id="GO:0009089">
    <property type="term" value="P:lysine biosynthetic process via diaminopimelate"/>
    <property type="evidence" value="ECO:0007669"/>
    <property type="project" value="UniProtKB-UniRule"/>
</dbReference>
<organism evidence="11 12">
    <name type="scientific">Candidatus Parabacteroides intestinigallinarum</name>
    <dbReference type="NCBI Taxonomy" id="2838722"/>
    <lineage>
        <taxon>Bacteria</taxon>
        <taxon>Pseudomonadati</taxon>
        <taxon>Bacteroidota</taxon>
        <taxon>Bacteroidia</taxon>
        <taxon>Bacteroidales</taxon>
        <taxon>Tannerellaceae</taxon>
        <taxon>Parabacteroides</taxon>
    </lineage>
</organism>
<dbReference type="GO" id="GO:0030170">
    <property type="term" value="F:pyridoxal phosphate binding"/>
    <property type="evidence" value="ECO:0007669"/>
    <property type="project" value="UniProtKB-UniRule"/>
</dbReference>
<dbReference type="PANTHER" id="PTHR43727">
    <property type="entry name" value="DIAMINOPIMELATE DECARBOXYLASE"/>
    <property type="match status" value="1"/>
</dbReference>
<comment type="similarity">
    <text evidence="5">Belongs to the Orn/Lys/Arg decarboxylase class-II family. LysA subfamily.</text>
</comment>
<evidence type="ECO:0000256" key="2">
    <source>
        <dbReference type="ARBA" id="ARBA00022793"/>
    </source>
</evidence>
<evidence type="ECO:0000313" key="12">
    <source>
        <dbReference type="Proteomes" id="UP000823847"/>
    </source>
</evidence>
<keyword evidence="2 5" id="KW-0210">Decarboxylase</keyword>
<evidence type="ECO:0000256" key="6">
    <source>
        <dbReference type="NCBIfam" id="TIGR01048"/>
    </source>
</evidence>
<dbReference type="SUPFAM" id="SSF50621">
    <property type="entry name" value="Alanine racemase C-terminal domain-like"/>
    <property type="match status" value="1"/>
</dbReference>
<sequence>MLKGTFPVEKFKLLPTPFYYYDMKLLQDTLDVVKAESGKYGYHVHYAIKANANPRILSMIAANGLGADCVSGGEVQAALDAGFPADKIVFAGVGKADWEINLGLDNDIFCFNVESAAELEVINELAAAKGKVAPVALRVNPEVDAHTHAKITTGMKENKFGINLSQLGSVLDQLKGMRNVRLIGIHSHIGSQITDMSGFRNLAIRMNEIQDDLAARGIVVENINLGGGLGIDYYHPNHMPIPAFDNYFAAVHKLLQPRPGQRIHFEPGRSIVAQCGSLIARVLYVKEGEMKKFAILDAGFTELIRPAMYDAYHRIENISSDEPVDVYDVVGPICESSDVFGKDIELNKTHRGDWIAIRSAGAYGEVMASRYNCRSLPKAYYSDTI</sequence>
<dbReference type="EC" id="4.1.1.20" evidence="5 6"/>
<dbReference type="SUPFAM" id="SSF51419">
    <property type="entry name" value="PLP-binding barrel"/>
    <property type="match status" value="1"/>
</dbReference>
<keyword evidence="5 8" id="KW-0457">Lysine biosynthesis</keyword>
<comment type="caution">
    <text evidence="11">The sequence shown here is derived from an EMBL/GenBank/DDBJ whole genome shotgun (WGS) entry which is preliminary data.</text>
</comment>
<dbReference type="Pfam" id="PF02784">
    <property type="entry name" value="Orn_Arg_deC_N"/>
    <property type="match status" value="1"/>
</dbReference>
<accession>A0A9D1XTD2</accession>
<comment type="subunit">
    <text evidence="5">Homodimer.</text>
</comment>
<dbReference type="CDD" id="cd06828">
    <property type="entry name" value="PLPDE_III_DapDC"/>
    <property type="match status" value="1"/>
</dbReference>
<dbReference type="Proteomes" id="UP000823847">
    <property type="component" value="Unassembled WGS sequence"/>
</dbReference>
<dbReference type="PROSITE" id="PS00878">
    <property type="entry name" value="ODR_DC_2_1"/>
    <property type="match status" value="1"/>
</dbReference>
<gene>
    <name evidence="5 11" type="primary">lysA</name>
    <name evidence="11" type="ORF">H9848_10210</name>
</gene>
<keyword evidence="3 5" id="KW-0663">Pyridoxal phosphate</keyword>
<keyword evidence="5" id="KW-0028">Amino-acid biosynthesis</keyword>
<evidence type="ECO:0000313" key="11">
    <source>
        <dbReference type="EMBL" id="HIX86961.1"/>
    </source>
</evidence>
<feature type="active site" description="Proton donor" evidence="7">
    <location>
        <position position="334"/>
    </location>
</feature>
<dbReference type="NCBIfam" id="TIGR01048">
    <property type="entry name" value="lysA"/>
    <property type="match status" value="1"/>
</dbReference>
<reference evidence="11" key="2">
    <citation type="submission" date="2021-04" db="EMBL/GenBank/DDBJ databases">
        <authorList>
            <person name="Gilroy R."/>
        </authorList>
    </citation>
    <scope>NUCLEOTIDE SEQUENCE</scope>
    <source>
        <strain evidence="11">ChiHecec2B26-12326</strain>
    </source>
</reference>
<dbReference type="InterPro" id="IPR000183">
    <property type="entry name" value="Orn/DAP/Arg_de-COase"/>
</dbReference>
<dbReference type="EMBL" id="DXEN01000076">
    <property type="protein sequence ID" value="HIX86961.1"/>
    <property type="molecule type" value="Genomic_DNA"/>
</dbReference>
<protein>
    <recommendedName>
        <fullName evidence="5 6">Diaminopimelate decarboxylase</fullName>
        <shortName evidence="5">DAP decarboxylase</shortName>
        <shortName evidence="5">DAPDC</shortName>
        <ecNumber evidence="5 6">4.1.1.20</ecNumber>
    </recommendedName>
</protein>
<feature type="binding site" evidence="5">
    <location>
        <position position="363"/>
    </location>
    <ligand>
        <name>substrate</name>
    </ligand>
</feature>
<feature type="binding site" evidence="5">
    <location>
        <position position="305"/>
    </location>
    <ligand>
        <name>substrate</name>
    </ligand>
</feature>
<evidence type="ECO:0000259" key="10">
    <source>
        <dbReference type="Pfam" id="PF02784"/>
    </source>
</evidence>
<dbReference type="InterPro" id="IPR022644">
    <property type="entry name" value="De-COase2_N"/>
</dbReference>
<evidence type="ECO:0000256" key="8">
    <source>
        <dbReference type="RuleBase" id="RU003738"/>
    </source>
</evidence>
<dbReference type="GO" id="GO:0008836">
    <property type="term" value="F:diaminopimelate decarboxylase activity"/>
    <property type="evidence" value="ECO:0007669"/>
    <property type="project" value="UniProtKB-UniRule"/>
</dbReference>
<comment type="pathway">
    <text evidence="5 8">Amino-acid biosynthesis; L-lysine biosynthesis via DAP pathway; L-lysine from DL-2,6-diaminopimelate: step 1/1.</text>
</comment>
<feature type="modified residue" description="N6-(pyridoxal phosphate)lysine" evidence="5 7">
    <location>
        <position position="49"/>
    </location>
</feature>
<feature type="binding site" evidence="5">
    <location>
        <begin position="266"/>
        <end position="269"/>
    </location>
    <ligand>
        <name>pyridoxal 5'-phosphate</name>
        <dbReference type="ChEBI" id="CHEBI:597326"/>
    </ligand>
</feature>
<dbReference type="InterPro" id="IPR002986">
    <property type="entry name" value="DAP_deCOOHase_LysA"/>
</dbReference>
<dbReference type="InterPro" id="IPR029066">
    <property type="entry name" value="PLP-binding_barrel"/>
</dbReference>
<dbReference type="AlphaFoldDB" id="A0A9D1XTD2"/>
<keyword evidence="4 5" id="KW-0456">Lyase</keyword>
<feature type="binding site" evidence="5">
    <location>
        <position position="309"/>
    </location>
    <ligand>
        <name>substrate</name>
    </ligand>
</feature>
<feature type="binding site" evidence="5">
    <location>
        <position position="228"/>
    </location>
    <ligand>
        <name>pyridoxal 5'-phosphate</name>
        <dbReference type="ChEBI" id="CHEBI:597326"/>
    </ligand>
</feature>
<evidence type="ECO:0000256" key="7">
    <source>
        <dbReference type="PIRSR" id="PIRSR600183-50"/>
    </source>
</evidence>
<feature type="binding site" evidence="5">
    <location>
        <position position="269"/>
    </location>
    <ligand>
        <name>substrate</name>
    </ligand>
</feature>
<evidence type="ECO:0000256" key="5">
    <source>
        <dbReference type="HAMAP-Rule" id="MF_02120"/>
    </source>
</evidence>
<dbReference type="InterPro" id="IPR009006">
    <property type="entry name" value="Ala_racemase/Decarboxylase_C"/>
</dbReference>
<feature type="domain" description="Orn/DAP/Arg decarboxylase 2 C-terminal" evidence="9">
    <location>
        <begin position="18"/>
        <end position="361"/>
    </location>
</feature>
<evidence type="ECO:0000256" key="3">
    <source>
        <dbReference type="ARBA" id="ARBA00022898"/>
    </source>
</evidence>
<proteinExistence type="inferred from homology"/>
<reference evidence="11" key="1">
    <citation type="journal article" date="2021" name="PeerJ">
        <title>Extensive microbial diversity within the chicken gut microbiome revealed by metagenomics and culture.</title>
        <authorList>
            <person name="Gilroy R."/>
            <person name="Ravi A."/>
            <person name="Getino M."/>
            <person name="Pursley I."/>
            <person name="Horton D.L."/>
            <person name="Alikhan N.F."/>
            <person name="Baker D."/>
            <person name="Gharbi K."/>
            <person name="Hall N."/>
            <person name="Watson M."/>
            <person name="Adriaenssens E.M."/>
            <person name="Foster-Nyarko E."/>
            <person name="Jarju S."/>
            <person name="Secka A."/>
            <person name="Antonio M."/>
            <person name="Oren A."/>
            <person name="Chaudhuri R.R."/>
            <person name="La Ragione R."/>
            <person name="Hildebrand F."/>
            <person name="Pallen M.J."/>
        </authorList>
    </citation>
    <scope>NUCLEOTIDE SEQUENCE</scope>
    <source>
        <strain evidence="11">ChiHecec2B26-12326</strain>
    </source>
</reference>
<dbReference type="InterPro" id="IPR022653">
    <property type="entry name" value="De-COase2_pyr-phos_BS"/>
</dbReference>
<dbReference type="Gene3D" id="3.20.20.10">
    <property type="entry name" value="Alanine racemase"/>
    <property type="match status" value="1"/>
</dbReference>
<comment type="catalytic activity">
    <reaction evidence="5 8">
        <text>meso-2,6-diaminopimelate + H(+) = L-lysine + CO2</text>
        <dbReference type="Rhea" id="RHEA:15101"/>
        <dbReference type="ChEBI" id="CHEBI:15378"/>
        <dbReference type="ChEBI" id="CHEBI:16526"/>
        <dbReference type="ChEBI" id="CHEBI:32551"/>
        <dbReference type="ChEBI" id="CHEBI:57791"/>
        <dbReference type="EC" id="4.1.1.20"/>
    </reaction>
</comment>
<evidence type="ECO:0000259" key="9">
    <source>
        <dbReference type="Pfam" id="PF00278"/>
    </source>
</evidence>
<name>A0A9D1XTD2_9BACT</name>
<dbReference type="PRINTS" id="PR01179">
    <property type="entry name" value="ODADCRBXLASE"/>
</dbReference>
<comment type="cofactor">
    <cofactor evidence="1 5 7 8">
        <name>pyridoxal 5'-phosphate</name>
        <dbReference type="ChEBI" id="CHEBI:597326"/>
    </cofactor>
</comment>
<feature type="binding site" evidence="5">
    <location>
        <position position="363"/>
    </location>
    <ligand>
        <name>pyridoxal 5'-phosphate</name>
        <dbReference type="ChEBI" id="CHEBI:597326"/>
    </ligand>
</feature>
<dbReference type="InterPro" id="IPR022643">
    <property type="entry name" value="De-COase2_C"/>
</dbReference>
<dbReference type="PRINTS" id="PR01181">
    <property type="entry name" value="DAPDCRBXLASE"/>
</dbReference>
<dbReference type="FunFam" id="3.20.20.10:FF:000003">
    <property type="entry name" value="Diaminopimelate decarboxylase"/>
    <property type="match status" value="1"/>
</dbReference>
<dbReference type="PANTHER" id="PTHR43727:SF2">
    <property type="entry name" value="GROUP IV DECARBOXYLASE"/>
    <property type="match status" value="1"/>
</dbReference>
<dbReference type="Pfam" id="PF00278">
    <property type="entry name" value="Orn_DAP_Arg_deC"/>
    <property type="match status" value="1"/>
</dbReference>
<evidence type="ECO:0000256" key="4">
    <source>
        <dbReference type="ARBA" id="ARBA00023239"/>
    </source>
</evidence>
<evidence type="ECO:0000256" key="1">
    <source>
        <dbReference type="ARBA" id="ARBA00001933"/>
    </source>
</evidence>
<comment type="function">
    <text evidence="5">Specifically catalyzes the decarboxylation of meso-diaminopimelate (meso-DAP) to L-lysine.</text>
</comment>
<feature type="domain" description="Orn/DAP/Arg decarboxylase 2 N-terminal" evidence="10">
    <location>
        <begin position="42"/>
        <end position="273"/>
    </location>
</feature>